<name>A0ABZ0YVP2_9GAMM</name>
<dbReference type="RefSeq" id="WP_322520681.1">
    <property type="nucleotide sequence ID" value="NZ_CP140153.1"/>
</dbReference>
<dbReference type="PROSITE" id="PS51257">
    <property type="entry name" value="PROKAR_LIPOPROTEIN"/>
    <property type="match status" value="1"/>
</dbReference>
<dbReference type="Gene3D" id="3.40.50.1110">
    <property type="entry name" value="SGNH hydrolase"/>
    <property type="match status" value="1"/>
</dbReference>
<gene>
    <name evidence="2" type="ORF">SR882_07740</name>
</gene>
<dbReference type="InterPro" id="IPR051532">
    <property type="entry name" value="Ester_Hydrolysis_Enzymes"/>
</dbReference>
<dbReference type="InterPro" id="IPR013830">
    <property type="entry name" value="SGNH_hydro"/>
</dbReference>
<proteinExistence type="predicted"/>
<dbReference type="EMBL" id="CP140153">
    <property type="protein sequence ID" value="WQH15654.1"/>
    <property type="molecule type" value="Genomic_DNA"/>
</dbReference>
<dbReference type="InterPro" id="IPR036514">
    <property type="entry name" value="SGNH_hydro_sf"/>
</dbReference>
<dbReference type="CDD" id="cd01822">
    <property type="entry name" value="Lysophospholipase_L1_like"/>
    <property type="match status" value="1"/>
</dbReference>
<dbReference type="Pfam" id="PF13472">
    <property type="entry name" value="Lipase_GDSL_2"/>
    <property type="match status" value="1"/>
</dbReference>
<reference evidence="2 3" key="1">
    <citation type="submission" date="2023-11" db="EMBL/GenBank/DDBJ databases">
        <title>MicrobeMod: A computational toolkit for identifying prokaryotic methylation and restriction-modification with nanopore sequencing.</title>
        <authorList>
            <person name="Crits-Christoph A."/>
            <person name="Kang S.C."/>
            <person name="Lee H."/>
            <person name="Ostrov N."/>
        </authorList>
    </citation>
    <scope>NUCLEOTIDE SEQUENCE [LARGE SCALE GENOMIC DNA]</scope>
    <source>
        <strain evidence="2 3">ATCC 49870</strain>
    </source>
</reference>
<evidence type="ECO:0000259" key="1">
    <source>
        <dbReference type="Pfam" id="PF13472"/>
    </source>
</evidence>
<protein>
    <submittedName>
        <fullName evidence="2">Arylesterase</fullName>
    </submittedName>
</protein>
<evidence type="ECO:0000313" key="2">
    <source>
        <dbReference type="EMBL" id="WQH15654.1"/>
    </source>
</evidence>
<accession>A0ABZ0YVP2</accession>
<dbReference type="PANTHER" id="PTHR30383:SF24">
    <property type="entry name" value="THIOESTERASE 1_PROTEASE 1_LYSOPHOSPHOLIPASE L1"/>
    <property type="match status" value="1"/>
</dbReference>
<keyword evidence="3" id="KW-1185">Reference proteome</keyword>
<sequence length="204" mass="21486">MTGWGRSGRWLLAIVVLALAGCGEPALEPLPRDATILAFGDSLTEGVGAPDGAAYPAQLARLTGRTVVNAGVAGETTADGLARLPETIETQAPALMILLMGGNDVLRNQDLAEAKRNLARMIEEAQAHDVAVVLVGVPEKSLFSQSAPLYEELAEEHGVVLLDDLVAGLLRRPGYKADAVHLNADGYRAMAERIAEVLRDEGAL</sequence>
<evidence type="ECO:0000313" key="3">
    <source>
        <dbReference type="Proteomes" id="UP001327459"/>
    </source>
</evidence>
<dbReference type="SUPFAM" id="SSF52266">
    <property type="entry name" value="SGNH hydrolase"/>
    <property type="match status" value="1"/>
</dbReference>
<feature type="domain" description="SGNH hydrolase-type esterase" evidence="1">
    <location>
        <begin position="38"/>
        <end position="189"/>
    </location>
</feature>
<dbReference type="Proteomes" id="UP001327459">
    <property type="component" value="Chromosome"/>
</dbReference>
<organism evidence="2 3">
    <name type="scientific">Guyparkeria halophila</name>
    <dbReference type="NCBI Taxonomy" id="47960"/>
    <lineage>
        <taxon>Bacteria</taxon>
        <taxon>Pseudomonadati</taxon>
        <taxon>Pseudomonadota</taxon>
        <taxon>Gammaproteobacteria</taxon>
        <taxon>Chromatiales</taxon>
        <taxon>Thioalkalibacteraceae</taxon>
        <taxon>Guyparkeria</taxon>
    </lineage>
</organism>
<dbReference type="PANTHER" id="PTHR30383">
    <property type="entry name" value="THIOESTERASE 1/PROTEASE 1/LYSOPHOSPHOLIPASE L1"/>
    <property type="match status" value="1"/>
</dbReference>